<dbReference type="InterPro" id="IPR022703">
    <property type="entry name" value="DUF3533"/>
</dbReference>
<feature type="transmembrane region" description="Helical" evidence="2">
    <location>
        <begin position="628"/>
        <end position="647"/>
    </location>
</feature>
<name>A0AAD4H887_9FUNG</name>
<evidence type="ECO:0000256" key="1">
    <source>
        <dbReference type="SAM" id="MobiDB-lite"/>
    </source>
</evidence>
<feature type="transmembrane region" description="Helical" evidence="2">
    <location>
        <begin position="300"/>
        <end position="321"/>
    </location>
</feature>
<feature type="compositionally biased region" description="Gly residues" evidence="1">
    <location>
        <begin position="175"/>
        <end position="196"/>
    </location>
</feature>
<dbReference type="InterPro" id="IPR053001">
    <property type="entry name" value="MNNG_permease-like"/>
</dbReference>
<keyword evidence="2" id="KW-0472">Membrane</keyword>
<dbReference type="EMBL" id="JAAAIL010000309">
    <property type="protein sequence ID" value="KAG0277056.1"/>
    <property type="molecule type" value="Genomic_DNA"/>
</dbReference>
<sequence>MSDLPLYSTRTTGPPPLKQQQQQQTSTPNSGDVEMQERSRGHQQRPSVTKTPSVNNNDSYILPTPSPSRTVDNNNTTDSNPLSRDETTLGRSLSTNRSGSSDTGGRTTTTTTAATTTTATAAAHHPTQSRSNNIKNTHPNASNYNSSASRSSSTRRIPNHIDPSTGERQELRGDSSGGGISSFLGGLFGGGGGGRGSTSNKNKSQTPNRTRKRKDAVGGLPASAAGSKNDLIDRTQQQLHHQPSTEKQSGSAFVHQAPEDRKKGLPGKDGRQPETDMFNFVDTMLDMPDDPKWSQVIVKLLKVLVVMCVCYFGLMALYFGAEFQAIKRTQNFEILVVDLDNSMIGSNYLNFTKHLNGIEGQPLWVNHNSTVYPNMSAIQADVLNGRYWGAVVVQANASSNLLWSAANINTNYDPTKAFAFIYEGGRDPLVVKPNVVATMYTTFLMFSKTFNPLWVKLAIASFENQNKSVSAIMDAPQVLGTPIAFEEFDLHPITASIITSATSVAYIWIFLVAGGSTYLVANMVQPMTTKSSTSMTMVIMLLPLLMFLIALSFCYSLLLLTFGVPFAGGAPQFFSLFGGMLLLQCAVASMVLFLIYLIPVVFIPGFTITFVILNVIAVFNPVELMPIFYRWVYAMPFLNAVQIARYVLMGSYNRLKYNIPILAVWILIPVILMPFAISRQKRVARQCEREEEEEGIKRSTGALRSDQKSQQQQQQRLDKDRESHAKAVTAVTEDDEDDDEVVVLESKKQKKQQQQQQHKPSHQHRSREEVDASHQDEGDFPYHDGNTISPRLGSHQQIIHHPSAPSESRVFSKREPSEVK</sequence>
<dbReference type="Proteomes" id="UP001194580">
    <property type="component" value="Unassembled WGS sequence"/>
</dbReference>
<feature type="transmembrane region" description="Helical" evidence="2">
    <location>
        <begin position="601"/>
        <end position="622"/>
    </location>
</feature>
<feature type="transmembrane region" description="Helical" evidence="2">
    <location>
        <begin position="536"/>
        <end position="561"/>
    </location>
</feature>
<organism evidence="4 5">
    <name type="scientific">Linnemannia exigua</name>
    <dbReference type="NCBI Taxonomy" id="604196"/>
    <lineage>
        <taxon>Eukaryota</taxon>
        <taxon>Fungi</taxon>
        <taxon>Fungi incertae sedis</taxon>
        <taxon>Mucoromycota</taxon>
        <taxon>Mortierellomycotina</taxon>
        <taxon>Mortierellomycetes</taxon>
        <taxon>Mortierellales</taxon>
        <taxon>Mortierellaceae</taxon>
        <taxon>Linnemannia</taxon>
    </lineage>
</organism>
<feature type="compositionally biased region" description="Low complexity" evidence="1">
    <location>
        <begin position="107"/>
        <end position="123"/>
    </location>
</feature>
<feature type="compositionally biased region" description="Polar residues" evidence="1">
    <location>
        <begin position="44"/>
        <end position="59"/>
    </location>
</feature>
<evidence type="ECO:0000313" key="4">
    <source>
        <dbReference type="EMBL" id="KAG0277056.1"/>
    </source>
</evidence>
<comment type="caution">
    <text evidence="4">The sequence shown here is derived from an EMBL/GenBank/DDBJ whole genome shotgun (WGS) entry which is preliminary data.</text>
</comment>
<keyword evidence="5" id="KW-1185">Reference proteome</keyword>
<feature type="compositionally biased region" description="Polar residues" evidence="1">
    <location>
        <begin position="234"/>
        <end position="251"/>
    </location>
</feature>
<feature type="transmembrane region" description="Helical" evidence="2">
    <location>
        <begin position="573"/>
        <end position="594"/>
    </location>
</feature>
<feature type="compositionally biased region" description="Polar residues" evidence="1">
    <location>
        <begin position="67"/>
        <end position="82"/>
    </location>
</feature>
<evidence type="ECO:0000259" key="3">
    <source>
        <dbReference type="Pfam" id="PF12051"/>
    </source>
</evidence>
<keyword evidence="2" id="KW-1133">Transmembrane helix</keyword>
<feature type="compositionally biased region" description="Low complexity" evidence="1">
    <location>
        <begin position="140"/>
        <end position="156"/>
    </location>
</feature>
<feature type="region of interest" description="Disordered" evidence="1">
    <location>
        <begin position="1"/>
        <end position="274"/>
    </location>
</feature>
<feature type="transmembrane region" description="Helical" evidence="2">
    <location>
        <begin position="659"/>
        <end position="677"/>
    </location>
</feature>
<feature type="compositionally biased region" description="Basic and acidic residues" evidence="1">
    <location>
        <begin position="810"/>
        <end position="820"/>
    </location>
</feature>
<feature type="compositionally biased region" description="Basic and acidic residues" evidence="1">
    <location>
        <begin position="257"/>
        <end position="274"/>
    </location>
</feature>
<evidence type="ECO:0000313" key="5">
    <source>
        <dbReference type="Proteomes" id="UP001194580"/>
    </source>
</evidence>
<reference evidence="4" key="1">
    <citation type="journal article" date="2020" name="Fungal Divers.">
        <title>Resolving the Mortierellaceae phylogeny through synthesis of multi-gene phylogenetics and phylogenomics.</title>
        <authorList>
            <person name="Vandepol N."/>
            <person name="Liber J."/>
            <person name="Desiro A."/>
            <person name="Na H."/>
            <person name="Kennedy M."/>
            <person name="Barry K."/>
            <person name="Grigoriev I.V."/>
            <person name="Miller A.N."/>
            <person name="O'Donnell K."/>
            <person name="Stajich J.E."/>
            <person name="Bonito G."/>
        </authorList>
    </citation>
    <scope>NUCLEOTIDE SEQUENCE</scope>
    <source>
        <strain evidence="4">NRRL 28262</strain>
    </source>
</reference>
<feature type="compositionally biased region" description="Polar residues" evidence="1">
    <location>
        <begin position="198"/>
        <end position="208"/>
    </location>
</feature>
<feature type="domain" description="DUF3533" evidence="3">
    <location>
        <begin position="304"/>
        <end position="669"/>
    </location>
</feature>
<feature type="compositionally biased region" description="Basic and acidic residues" evidence="1">
    <location>
        <begin position="716"/>
        <end position="725"/>
    </location>
</feature>
<dbReference type="GO" id="GO:0016020">
    <property type="term" value="C:membrane"/>
    <property type="evidence" value="ECO:0007669"/>
    <property type="project" value="TreeGrafter"/>
</dbReference>
<dbReference type="Pfam" id="PF12051">
    <property type="entry name" value="DUF3533"/>
    <property type="match status" value="1"/>
</dbReference>
<dbReference type="PANTHER" id="PTHR34814">
    <property type="entry name" value="NITROSOGUANIDINE RESISTANCE PROTEIN SNG1"/>
    <property type="match status" value="1"/>
</dbReference>
<protein>
    <recommendedName>
        <fullName evidence="3">DUF3533 domain-containing protein</fullName>
    </recommendedName>
</protein>
<proteinExistence type="predicted"/>
<gene>
    <name evidence="4" type="ORF">BGZ95_006607</name>
</gene>
<feature type="compositionally biased region" description="Acidic residues" evidence="1">
    <location>
        <begin position="732"/>
        <end position="742"/>
    </location>
</feature>
<accession>A0AAD4H887</accession>
<feature type="compositionally biased region" description="Polar residues" evidence="1">
    <location>
        <begin position="126"/>
        <end position="139"/>
    </location>
</feature>
<feature type="compositionally biased region" description="Polar residues" evidence="1">
    <location>
        <begin position="786"/>
        <end position="797"/>
    </location>
</feature>
<feature type="region of interest" description="Disordered" evidence="1">
    <location>
        <begin position="688"/>
        <end position="820"/>
    </location>
</feature>
<dbReference type="PANTHER" id="PTHR34814:SF2">
    <property type="entry name" value="DUF3533 DOMAIN-CONTAINING PROTEIN"/>
    <property type="match status" value="1"/>
</dbReference>
<feature type="transmembrane region" description="Helical" evidence="2">
    <location>
        <begin position="505"/>
        <end position="524"/>
    </location>
</feature>
<feature type="compositionally biased region" description="Basic and acidic residues" evidence="1">
    <location>
        <begin position="766"/>
        <end position="782"/>
    </location>
</feature>
<dbReference type="AlphaFoldDB" id="A0AAD4H887"/>
<feature type="compositionally biased region" description="Polar residues" evidence="1">
    <location>
        <begin position="89"/>
        <end position="106"/>
    </location>
</feature>
<keyword evidence="2" id="KW-0812">Transmembrane</keyword>
<evidence type="ECO:0000256" key="2">
    <source>
        <dbReference type="SAM" id="Phobius"/>
    </source>
</evidence>